<keyword evidence="1" id="KW-0812">Transmembrane</keyword>
<dbReference type="EMBL" id="AJWZ01011865">
    <property type="protein sequence ID" value="EKC43867.1"/>
    <property type="molecule type" value="Genomic_DNA"/>
</dbReference>
<comment type="caution">
    <text evidence="2">The sequence shown here is derived from an EMBL/GenBank/DDBJ whole genome shotgun (WGS) entry which is preliminary data.</text>
</comment>
<dbReference type="SUPFAM" id="SSF51905">
    <property type="entry name" value="FAD/NAD(P)-binding domain"/>
    <property type="match status" value="1"/>
</dbReference>
<dbReference type="Gene3D" id="3.50.50.60">
    <property type="entry name" value="FAD/NAD(P)-binding domain"/>
    <property type="match status" value="1"/>
</dbReference>
<keyword evidence="1" id="KW-0472">Membrane</keyword>
<evidence type="ECO:0000256" key="1">
    <source>
        <dbReference type="SAM" id="Phobius"/>
    </source>
</evidence>
<proteinExistence type="predicted"/>
<gene>
    <name evidence="2" type="ORF">OBE_17779</name>
</gene>
<protein>
    <submittedName>
        <fullName evidence="2">HI0933-like protein</fullName>
    </submittedName>
</protein>
<dbReference type="Pfam" id="PF13450">
    <property type="entry name" value="NAD_binding_8"/>
    <property type="match status" value="1"/>
</dbReference>
<dbReference type="InterPro" id="IPR036188">
    <property type="entry name" value="FAD/NAD-bd_sf"/>
</dbReference>
<feature type="transmembrane region" description="Helical" evidence="1">
    <location>
        <begin position="6"/>
        <end position="25"/>
    </location>
</feature>
<name>K1R3S3_9ZZZZ</name>
<sequence>MEKKNIYDAIIIGGGASGLMCAITAKKHYRSKKIAIIEKNDRLGKKLMQQATADVI</sequence>
<evidence type="ECO:0000313" key="2">
    <source>
        <dbReference type="EMBL" id="EKC43867.1"/>
    </source>
</evidence>
<dbReference type="AlphaFoldDB" id="K1R3S3"/>
<keyword evidence="1" id="KW-1133">Transmembrane helix</keyword>
<organism evidence="2">
    <name type="scientific">human gut metagenome</name>
    <dbReference type="NCBI Taxonomy" id="408170"/>
    <lineage>
        <taxon>unclassified sequences</taxon>
        <taxon>metagenomes</taxon>
        <taxon>organismal metagenomes</taxon>
    </lineage>
</organism>
<accession>K1R3S3</accession>
<reference evidence="2" key="1">
    <citation type="journal article" date="2013" name="Environ. Microbiol.">
        <title>Microbiota from the distal guts of lean and obese adolescents exhibit partial functional redundancy besides clear differences in community structure.</title>
        <authorList>
            <person name="Ferrer M."/>
            <person name="Ruiz A."/>
            <person name="Lanza F."/>
            <person name="Haange S.B."/>
            <person name="Oberbach A."/>
            <person name="Till H."/>
            <person name="Bargiela R."/>
            <person name="Campoy C."/>
            <person name="Segura M.T."/>
            <person name="Richter M."/>
            <person name="von Bergen M."/>
            <person name="Seifert J."/>
            <person name="Suarez A."/>
        </authorList>
    </citation>
    <scope>NUCLEOTIDE SEQUENCE</scope>
</reference>